<keyword evidence="3" id="KW-1185">Reference proteome</keyword>
<reference evidence="2 3" key="1">
    <citation type="submission" date="2023-07" db="EMBL/GenBank/DDBJ databases">
        <title>Sorghum-associated microbial communities from plants grown in Nebraska, USA.</title>
        <authorList>
            <person name="Schachtman D."/>
        </authorList>
    </citation>
    <scope>NUCLEOTIDE SEQUENCE [LARGE SCALE GENOMIC DNA]</scope>
    <source>
        <strain evidence="2 3">BE167</strain>
    </source>
</reference>
<proteinExistence type="predicted"/>
<feature type="compositionally biased region" description="Gly residues" evidence="1">
    <location>
        <begin position="252"/>
        <end position="265"/>
    </location>
</feature>
<dbReference type="Proteomes" id="UP001252243">
    <property type="component" value="Unassembled WGS sequence"/>
</dbReference>
<dbReference type="InterPro" id="IPR009282">
    <property type="entry name" value="DUF937"/>
</dbReference>
<gene>
    <name evidence="2" type="ORF">J2X01_000765</name>
</gene>
<comment type="caution">
    <text evidence="2">The sequence shown here is derived from an EMBL/GenBank/DDBJ whole genome shotgun (WGS) entry which is preliminary data.</text>
</comment>
<evidence type="ECO:0000256" key="1">
    <source>
        <dbReference type="SAM" id="MobiDB-lite"/>
    </source>
</evidence>
<evidence type="ECO:0000313" key="2">
    <source>
        <dbReference type="EMBL" id="MDR7081488.1"/>
    </source>
</evidence>
<evidence type="ECO:0000313" key="3">
    <source>
        <dbReference type="Proteomes" id="UP001252243"/>
    </source>
</evidence>
<feature type="compositionally biased region" description="Polar residues" evidence="1">
    <location>
        <begin position="199"/>
        <end position="225"/>
    </location>
</feature>
<accession>A0ABU1U8I2</accession>
<sequence length="265" mass="25785">MTELDDILGQIPVDQVAGLLGTDQQTAQAAVEAAVPTLLAGMHNNAQASDGAASLESALGQHQDGLLEGGVDVSQVDTSDGEKIVNHVFGGQQDQVASQLAGAPQLGGVGGDLIKKLLPILAPIVMSYLANKVLGGRGQSSGAAGTGAGGAGASGHAGGIDLGGILGRMLGGAGAAAGGAGGMGGLGDLLGGLFGGGQQSSQAAVPETGQDSSLEPQAYPQSQHTGGAPRPGEVIDIDLPESQPEERKNDEGGFGGILGGLFGKK</sequence>
<organism evidence="2 3">
    <name type="scientific">Arthrobacter ginsengisoli</name>
    <dbReference type="NCBI Taxonomy" id="1356565"/>
    <lineage>
        <taxon>Bacteria</taxon>
        <taxon>Bacillati</taxon>
        <taxon>Actinomycetota</taxon>
        <taxon>Actinomycetes</taxon>
        <taxon>Micrococcales</taxon>
        <taxon>Micrococcaceae</taxon>
        <taxon>Arthrobacter</taxon>
    </lineage>
</organism>
<evidence type="ECO:0008006" key="4">
    <source>
        <dbReference type="Google" id="ProtNLM"/>
    </source>
</evidence>
<dbReference type="RefSeq" id="WP_310050686.1">
    <property type="nucleotide sequence ID" value="NZ_JAVDVQ010000002.1"/>
</dbReference>
<protein>
    <recommendedName>
        <fullName evidence="4">DUF937 domain-containing protein</fullName>
    </recommendedName>
</protein>
<dbReference type="EMBL" id="JAVDVQ010000002">
    <property type="protein sequence ID" value="MDR7081488.1"/>
    <property type="molecule type" value="Genomic_DNA"/>
</dbReference>
<feature type="region of interest" description="Disordered" evidence="1">
    <location>
        <begin position="198"/>
        <end position="265"/>
    </location>
</feature>
<name>A0ABU1U8I2_9MICC</name>
<dbReference type="Pfam" id="PF06078">
    <property type="entry name" value="DUF937"/>
    <property type="match status" value="1"/>
</dbReference>